<gene>
    <name evidence="3" type="ORF">P9847_11435</name>
</gene>
<organism evidence="3 4">
    <name type="scientific">Paenibacillus chibensis</name>
    <dbReference type="NCBI Taxonomy" id="59846"/>
    <lineage>
        <taxon>Bacteria</taxon>
        <taxon>Bacillati</taxon>
        <taxon>Bacillota</taxon>
        <taxon>Bacilli</taxon>
        <taxon>Bacillales</taxon>
        <taxon>Paenibacillaceae</taxon>
        <taxon>Paenibacillus</taxon>
    </lineage>
</organism>
<dbReference type="Pfam" id="PF00589">
    <property type="entry name" value="Phage_integrase"/>
    <property type="match status" value="1"/>
</dbReference>
<sequence length="186" mass="21667">MKFVQPIRDTHKLQLLKQYLKERNERDYVLLMVGINTGLRISDILPLQVGDVRGPYIEVVQKKTRKRKRIKINRSLREALDHYIRGKPDSAYLFAGRSKKHKTGKVNEPISSSMAYKVLNGAAQELSIAEIGTHSLRKTFGYHFYQREKDIALLMELFDHSDESITLRYLGIKQDTLDDAFDRFQL</sequence>
<dbReference type="InterPro" id="IPR050090">
    <property type="entry name" value="Tyrosine_recombinase_XerCD"/>
</dbReference>
<comment type="caution">
    <text evidence="3">The sequence shown here is derived from an EMBL/GenBank/DDBJ whole genome shotgun (WGS) entry which is preliminary data.</text>
</comment>
<dbReference type="PANTHER" id="PTHR30349:SF82">
    <property type="entry name" value="INTEGRASE_RECOMBINASE YOEC-RELATED"/>
    <property type="match status" value="1"/>
</dbReference>
<evidence type="ECO:0000313" key="4">
    <source>
        <dbReference type="Proteomes" id="UP001343257"/>
    </source>
</evidence>
<dbReference type="PROSITE" id="PS51898">
    <property type="entry name" value="TYR_RECOMBINASE"/>
    <property type="match status" value="1"/>
</dbReference>
<accession>A0ABU6PV70</accession>
<dbReference type="Proteomes" id="UP001343257">
    <property type="component" value="Unassembled WGS sequence"/>
</dbReference>
<evidence type="ECO:0000259" key="2">
    <source>
        <dbReference type="PROSITE" id="PS51898"/>
    </source>
</evidence>
<dbReference type="SUPFAM" id="SSF56349">
    <property type="entry name" value="DNA breaking-rejoining enzymes"/>
    <property type="match status" value="1"/>
</dbReference>
<evidence type="ECO:0000256" key="1">
    <source>
        <dbReference type="ARBA" id="ARBA00023172"/>
    </source>
</evidence>
<name>A0ABU6PV70_9BACL</name>
<evidence type="ECO:0000313" key="3">
    <source>
        <dbReference type="EMBL" id="MED5017915.1"/>
    </source>
</evidence>
<feature type="domain" description="Tyr recombinase" evidence="2">
    <location>
        <begin position="2"/>
        <end position="182"/>
    </location>
</feature>
<dbReference type="InterPro" id="IPR011010">
    <property type="entry name" value="DNA_brk_join_enz"/>
</dbReference>
<dbReference type="PANTHER" id="PTHR30349">
    <property type="entry name" value="PHAGE INTEGRASE-RELATED"/>
    <property type="match status" value="1"/>
</dbReference>
<dbReference type="EMBL" id="JARTLD010000028">
    <property type="protein sequence ID" value="MED5017915.1"/>
    <property type="molecule type" value="Genomic_DNA"/>
</dbReference>
<proteinExistence type="predicted"/>
<keyword evidence="1" id="KW-0233">DNA recombination</keyword>
<dbReference type="InterPro" id="IPR002104">
    <property type="entry name" value="Integrase_catalytic"/>
</dbReference>
<keyword evidence="4" id="KW-1185">Reference proteome</keyword>
<dbReference type="RefSeq" id="WP_328277895.1">
    <property type="nucleotide sequence ID" value="NZ_JARTLD010000028.1"/>
</dbReference>
<reference evidence="3 4" key="1">
    <citation type="submission" date="2023-03" db="EMBL/GenBank/DDBJ databases">
        <title>Bacillus Genome Sequencing.</title>
        <authorList>
            <person name="Dunlap C."/>
        </authorList>
    </citation>
    <scope>NUCLEOTIDE SEQUENCE [LARGE SCALE GENOMIC DNA]</scope>
    <source>
        <strain evidence="3 4">NRS-52</strain>
    </source>
</reference>
<protein>
    <submittedName>
        <fullName evidence="3">Tyrosine-type recombinase/integrase</fullName>
    </submittedName>
</protein>
<dbReference type="Gene3D" id="1.10.443.10">
    <property type="entry name" value="Intergrase catalytic core"/>
    <property type="match status" value="1"/>
</dbReference>
<dbReference type="InterPro" id="IPR013762">
    <property type="entry name" value="Integrase-like_cat_sf"/>
</dbReference>